<evidence type="ECO:0000256" key="1">
    <source>
        <dbReference type="ARBA" id="ARBA00006620"/>
    </source>
</evidence>
<dbReference type="SUPFAM" id="SSF54786">
    <property type="entry name" value="YcfA/nrd intein domain"/>
    <property type="match status" value="1"/>
</dbReference>
<evidence type="ECO:0000256" key="3">
    <source>
        <dbReference type="ARBA" id="ARBA00022722"/>
    </source>
</evidence>
<accession>A0AAD1KTI4</accession>
<evidence type="ECO:0008006" key="10">
    <source>
        <dbReference type="Google" id="ProtNLM"/>
    </source>
</evidence>
<dbReference type="GO" id="GO:0016787">
    <property type="term" value="F:hydrolase activity"/>
    <property type="evidence" value="ECO:0007669"/>
    <property type="project" value="UniProtKB-KW"/>
</dbReference>
<evidence type="ECO:0000313" key="9">
    <source>
        <dbReference type="Proteomes" id="UP000825379"/>
    </source>
</evidence>
<dbReference type="Gene3D" id="3.30.920.30">
    <property type="entry name" value="Hypothetical protein"/>
    <property type="match status" value="1"/>
</dbReference>
<comment type="similarity">
    <text evidence="1">Belongs to the HicA mRNA interferase family.</text>
</comment>
<dbReference type="Pfam" id="PF07927">
    <property type="entry name" value="HicA_toxin"/>
    <property type="match status" value="1"/>
</dbReference>
<name>A0AAD1KTI4_THETH</name>
<reference evidence="8" key="1">
    <citation type="submission" date="2021-07" db="EMBL/GenBank/DDBJ databases">
        <title>Complete genome sequences of four Thermus thermophilus strains isolated from Arima Hot Spring in Japan.</title>
        <authorList>
            <person name="Tomariguchi N."/>
            <person name="Ueno Y."/>
            <person name="Miyazaki K."/>
        </authorList>
    </citation>
    <scope>NUCLEOTIDE SEQUENCE</scope>
    <source>
        <strain evidence="8">AA1-1</strain>
    </source>
</reference>
<evidence type="ECO:0000313" key="8">
    <source>
        <dbReference type="EMBL" id="BCZ86758.1"/>
    </source>
</evidence>
<evidence type="ECO:0000256" key="2">
    <source>
        <dbReference type="ARBA" id="ARBA00022649"/>
    </source>
</evidence>
<dbReference type="RefSeq" id="WP_038069763.1">
    <property type="nucleotide sequence ID" value="NZ_AP024933.1"/>
</dbReference>
<keyword evidence="2" id="KW-1277">Toxin-antitoxin system</keyword>
<dbReference type="GO" id="GO:0003729">
    <property type="term" value="F:mRNA binding"/>
    <property type="evidence" value="ECO:0007669"/>
    <property type="project" value="InterPro"/>
</dbReference>
<sequence>MAPPLRPLPYREVKRRLEAAGFVVHSQKGSHVKFVRQDPDGLRVAIVPAHREIAVGTLRSILRQAGLTPEEFEAL</sequence>
<keyword evidence="4" id="KW-0255">Endonuclease</keyword>
<evidence type="ECO:0000256" key="6">
    <source>
        <dbReference type="ARBA" id="ARBA00022884"/>
    </source>
</evidence>
<proteinExistence type="inferred from homology"/>
<organism evidence="8 9">
    <name type="scientific">Thermus thermophilus</name>
    <dbReference type="NCBI Taxonomy" id="274"/>
    <lineage>
        <taxon>Bacteria</taxon>
        <taxon>Thermotogati</taxon>
        <taxon>Deinococcota</taxon>
        <taxon>Deinococci</taxon>
        <taxon>Thermales</taxon>
        <taxon>Thermaceae</taxon>
        <taxon>Thermus</taxon>
    </lineage>
</organism>
<protein>
    <recommendedName>
        <fullName evidence="10">YcfA family protein</fullName>
    </recommendedName>
</protein>
<dbReference type="InterPro" id="IPR012933">
    <property type="entry name" value="HicA_mRNA_interferase"/>
</dbReference>
<keyword evidence="6" id="KW-0694">RNA-binding</keyword>
<dbReference type="Proteomes" id="UP000825379">
    <property type="component" value="Chromosome"/>
</dbReference>
<dbReference type="InterPro" id="IPR038570">
    <property type="entry name" value="HicA_sf"/>
</dbReference>
<gene>
    <name evidence="8" type="ORF">TthAA11_09400</name>
</gene>
<dbReference type="AlphaFoldDB" id="A0AAD1KTI4"/>
<keyword evidence="7" id="KW-0346">Stress response</keyword>
<evidence type="ECO:0000256" key="7">
    <source>
        <dbReference type="ARBA" id="ARBA00023016"/>
    </source>
</evidence>
<dbReference type="GO" id="GO:0004519">
    <property type="term" value="F:endonuclease activity"/>
    <property type="evidence" value="ECO:0007669"/>
    <property type="project" value="UniProtKB-KW"/>
</dbReference>
<keyword evidence="5" id="KW-0378">Hydrolase</keyword>
<evidence type="ECO:0000256" key="5">
    <source>
        <dbReference type="ARBA" id="ARBA00022801"/>
    </source>
</evidence>
<evidence type="ECO:0000256" key="4">
    <source>
        <dbReference type="ARBA" id="ARBA00022759"/>
    </source>
</evidence>
<dbReference type="EMBL" id="AP024926">
    <property type="protein sequence ID" value="BCZ86758.1"/>
    <property type="molecule type" value="Genomic_DNA"/>
</dbReference>
<keyword evidence="3" id="KW-0540">Nuclease</keyword>